<gene>
    <name evidence="5" type="primary">fadD12</name>
    <name evidence="5" type="ORF">MI149_01980</name>
</gene>
<evidence type="ECO:0000256" key="2">
    <source>
        <dbReference type="ARBA" id="ARBA00022598"/>
    </source>
</evidence>
<dbReference type="GO" id="GO:0016874">
    <property type="term" value="F:ligase activity"/>
    <property type="evidence" value="ECO:0007669"/>
    <property type="project" value="UniProtKB-KW"/>
</dbReference>
<dbReference type="InterPro" id="IPR042099">
    <property type="entry name" value="ANL_N_sf"/>
</dbReference>
<dbReference type="PANTHER" id="PTHR43201">
    <property type="entry name" value="ACYL-COA SYNTHETASE"/>
    <property type="match status" value="1"/>
</dbReference>
<evidence type="ECO:0000259" key="4">
    <source>
        <dbReference type="Pfam" id="PF13193"/>
    </source>
</evidence>
<protein>
    <submittedName>
        <fullName evidence="5">Acyl-CoA ligase FadD12</fullName>
    </submittedName>
</protein>
<dbReference type="PROSITE" id="PS00455">
    <property type="entry name" value="AMP_BINDING"/>
    <property type="match status" value="1"/>
</dbReference>
<evidence type="ECO:0000259" key="3">
    <source>
        <dbReference type="Pfam" id="PF00501"/>
    </source>
</evidence>
<proteinExistence type="inferred from homology"/>
<dbReference type="Pfam" id="PF00501">
    <property type="entry name" value="AMP-binding"/>
    <property type="match status" value="1"/>
</dbReference>
<dbReference type="InterPro" id="IPR000873">
    <property type="entry name" value="AMP-dep_synth/lig_dom"/>
</dbReference>
<evidence type="ECO:0000313" key="5">
    <source>
        <dbReference type="EMBL" id="ULN41936.1"/>
    </source>
</evidence>
<dbReference type="CDD" id="cd04433">
    <property type="entry name" value="AFD_class_I"/>
    <property type="match status" value="1"/>
</dbReference>
<dbReference type="SUPFAM" id="SSF56801">
    <property type="entry name" value="Acetyl-CoA synthetase-like"/>
    <property type="match status" value="1"/>
</dbReference>
<sequence length="541" mass="58336">MDLLGRLTSIGDAVVTLAKAGFLTPMRPDRTIAMVAAARAEGLSIATGFATAAARRPDSPGLIDELGTLTWRELDERAHALAAALQQLPSGTPEVVGIMARNHRGFVESLIAATRIGADVLLLNTSFAGPALAEVVNRERADVVIYDEEFTGSVDRAVQDRPEAVRILAWTDEATDAPTVEKLITEHTGQRAAKSERKSRLILLTSGTTGTPKGAKHSGGGASNLVAILSRTPWRVGETTVVVAPMFHAWGFSQLVFSSAMACTVVTRRKFDPEATLALVDKYQATGLCVVPVMFDRIMDLPDEVRKRYSGRTLRFAACSGSRMRPDVVTRFMDEFGDVIYNNYNATEAGMIATATPADLRAAPDTAGKPAMGTEIRIFDDDFNDVPTGEVGRIFVKNSTQFDGYTSGNTKDFHDGYMSSGDIGRLDSEGRLFVVGRDDEMIVSGGENVYPIEVEKTLAGHAAVAEATVLGVDDEQFGQRLVAFVVLTDGATVNPDDLKAHVRENLANYKVPREITILDELPRGSTGKILRNELIARTSDS</sequence>
<dbReference type="InterPro" id="IPR045851">
    <property type="entry name" value="AMP-bd_C_sf"/>
</dbReference>
<accession>A0ABY3TKH3</accession>
<dbReference type="RefSeq" id="WP_240178430.1">
    <property type="nucleotide sequence ID" value="NZ_CP092362.2"/>
</dbReference>
<keyword evidence="2 5" id="KW-0436">Ligase</keyword>
<reference evidence="5" key="1">
    <citation type="submission" date="2022-08" db="EMBL/GenBank/DDBJ databases">
        <title>Whole genome sequencing of non-tuberculosis mycobacteria type-strains.</title>
        <authorList>
            <person name="Igarashi Y."/>
            <person name="Osugi A."/>
            <person name="Mitarai S."/>
        </authorList>
    </citation>
    <scope>NUCLEOTIDE SEQUENCE</scope>
    <source>
        <strain evidence="5">JCM 16369</strain>
    </source>
</reference>
<feature type="domain" description="AMP-dependent synthetase/ligase" evidence="3">
    <location>
        <begin position="49"/>
        <end position="405"/>
    </location>
</feature>
<dbReference type="PANTHER" id="PTHR43201:SF5">
    <property type="entry name" value="MEDIUM-CHAIN ACYL-COA LIGASE ACSF2, MITOCHONDRIAL"/>
    <property type="match status" value="1"/>
</dbReference>
<comment type="similarity">
    <text evidence="1">Belongs to the ATP-dependent AMP-binding enzyme family.</text>
</comment>
<dbReference type="InterPro" id="IPR020845">
    <property type="entry name" value="AMP-binding_CS"/>
</dbReference>
<evidence type="ECO:0000313" key="6">
    <source>
        <dbReference type="Proteomes" id="UP001055337"/>
    </source>
</evidence>
<dbReference type="EMBL" id="CP092362">
    <property type="protein sequence ID" value="ULN41936.1"/>
    <property type="molecule type" value="Genomic_DNA"/>
</dbReference>
<organism evidence="5 6">
    <name type="scientific">Mycolicibacterium crocinum</name>
    <dbReference type="NCBI Taxonomy" id="388459"/>
    <lineage>
        <taxon>Bacteria</taxon>
        <taxon>Bacillati</taxon>
        <taxon>Actinomycetota</taxon>
        <taxon>Actinomycetes</taxon>
        <taxon>Mycobacteriales</taxon>
        <taxon>Mycobacteriaceae</taxon>
        <taxon>Mycolicibacterium</taxon>
    </lineage>
</organism>
<keyword evidence="6" id="KW-1185">Reference proteome</keyword>
<dbReference type="Gene3D" id="3.30.300.30">
    <property type="match status" value="1"/>
</dbReference>
<feature type="domain" description="AMP-binding enzyme C-terminal" evidence="4">
    <location>
        <begin position="453"/>
        <end position="528"/>
    </location>
</feature>
<dbReference type="Pfam" id="PF13193">
    <property type="entry name" value="AMP-binding_C"/>
    <property type="match status" value="1"/>
</dbReference>
<dbReference type="Proteomes" id="UP001055337">
    <property type="component" value="Chromosome"/>
</dbReference>
<dbReference type="InterPro" id="IPR025110">
    <property type="entry name" value="AMP-bd_C"/>
</dbReference>
<name>A0ABY3TKH3_9MYCO</name>
<dbReference type="NCBIfam" id="NF009921">
    <property type="entry name" value="PRK13382.1"/>
    <property type="match status" value="1"/>
</dbReference>
<evidence type="ECO:0000256" key="1">
    <source>
        <dbReference type="ARBA" id="ARBA00006432"/>
    </source>
</evidence>
<dbReference type="Gene3D" id="3.40.50.12780">
    <property type="entry name" value="N-terminal domain of ligase-like"/>
    <property type="match status" value="1"/>
</dbReference>